<feature type="domain" description="Xylanolytic transcriptional activator regulatory" evidence="3">
    <location>
        <begin position="321"/>
        <end position="397"/>
    </location>
</feature>
<dbReference type="Proteomes" id="UP001280581">
    <property type="component" value="Unassembled WGS sequence"/>
</dbReference>
<reference evidence="4 5" key="1">
    <citation type="submission" date="2021-02" db="EMBL/GenBank/DDBJ databases">
        <title>Genome assembly of Pseudopithomyces chartarum.</title>
        <authorList>
            <person name="Jauregui R."/>
            <person name="Singh J."/>
            <person name="Voisey C."/>
        </authorList>
    </citation>
    <scope>NUCLEOTIDE SEQUENCE [LARGE SCALE GENOMIC DNA]</scope>
    <source>
        <strain evidence="4 5">AGR01</strain>
    </source>
</reference>
<dbReference type="InterPro" id="IPR050613">
    <property type="entry name" value="Sec_Metabolite_Reg"/>
</dbReference>
<keyword evidence="2" id="KW-0539">Nucleus</keyword>
<dbReference type="GO" id="GO:0006351">
    <property type="term" value="P:DNA-templated transcription"/>
    <property type="evidence" value="ECO:0007669"/>
    <property type="project" value="InterPro"/>
</dbReference>
<evidence type="ECO:0000313" key="4">
    <source>
        <dbReference type="EMBL" id="KAK3216269.1"/>
    </source>
</evidence>
<dbReference type="GO" id="GO:0003677">
    <property type="term" value="F:DNA binding"/>
    <property type="evidence" value="ECO:0007669"/>
    <property type="project" value="InterPro"/>
</dbReference>
<accession>A0AAN6M815</accession>
<dbReference type="Pfam" id="PF04082">
    <property type="entry name" value="Fungal_trans"/>
    <property type="match status" value="1"/>
</dbReference>
<dbReference type="EMBL" id="WVTA01000002">
    <property type="protein sequence ID" value="KAK3216269.1"/>
    <property type="molecule type" value="Genomic_DNA"/>
</dbReference>
<comment type="caution">
    <text evidence="4">The sequence shown here is derived from an EMBL/GenBank/DDBJ whole genome shotgun (WGS) entry which is preliminary data.</text>
</comment>
<dbReference type="CDD" id="cd12148">
    <property type="entry name" value="fungal_TF_MHR"/>
    <property type="match status" value="1"/>
</dbReference>
<dbReference type="InterPro" id="IPR007219">
    <property type="entry name" value="XnlR_reg_dom"/>
</dbReference>
<evidence type="ECO:0000256" key="2">
    <source>
        <dbReference type="ARBA" id="ARBA00023242"/>
    </source>
</evidence>
<organism evidence="4 5">
    <name type="scientific">Pseudopithomyces chartarum</name>
    <dbReference type="NCBI Taxonomy" id="1892770"/>
    <lineage>
        <taxon>Eukaryota</taxon>
        <taxon>Fungi</taxon>
        <taxon>Dikarya</taxon>
        <taxon>Ascomycota</taxon>
        <taxon>Pezizomycotina</taxon>
        <taxon>Dothideomycetes</taxon>
        <taxon>Pleosporomycetidae</taxon>
        <taxon>Pleosporales</taxon>
        <taxon>Massarineae</taxon>
        <taxon>Didymosphaeriaceae</taxon>
        <taxon>Pseudopithomyces</taxon>
    </lineage>
</organism>
<evidence type="ECO:0000313" key="5">
    <source>
        <dbReference type="Proteomes" id="UP001280581"/>
    </source>
</evidence>
<evidence type="ECO:0000256" key="1">
    <source>
        <dbReference type="ARBA" id="ARBA00004123"/>
    </source>
</evidence>
<comment type="subcellular location">
    <subcellularLocation>
        <location evidence="1">Nucleus</location>
    </subcellularLocation>
</comment>
<dbReference type="PANTHER" id="PTHR31001:SF49">
    <property type="entry name" value="ZN(II)2CYS6 TRANSCRIPTION FACTOR (EUROFUNG)"/>
    <property type="match status" value="1"/>
</dbReference>
<dbReference type="GO" id="GO:0008270">
    <property type="term" value="F:zinc ion binding"/>
    <property type="evidence" value="ECO:0007669"/>
    <property type="project" value="InterPro"/>
</dbReference>
<proteinExistence type="predicted"/>
<dbReference type="PANTHER" id="PTHR31001">
    <property type="entry name" value="UNCHARACTERIZED TRANSCRIPTIONAL REGULATORY PROTEIN"/>
    <property type="match status" value="1"/>
</dbReference>
<sequence length="725" mass="81794">MGSAIFDHVRKATSNVLSRADLACRLKCDRQQPCKTCVDRGLSLSCTYSRVASASSASASAAPHSGVNVHDRVDQLEKLVTSLMNERNGGGRTRTESLSTVLSPFSPVLNDGGADAEAPKTPVHMTLETDETQYTDSGHWMSILDSIAELKGELDHIASDLPPENVDNNAGPELLIGLKSRETRQEILASLPPKAEADQLLDRYWKFVDVAPTIMHKPKFLRDYEEFWTKPNETPIMWIGSLYGLFAIAIRIQSLIEEHDVGICDPSQRTFSQARQDLYRQKVAQCLILGNYLKCPPFTMETFLSYFILEYLRSRDTQHGIWLLVGMLVRTAFRMGLHREPTNLPNNSFTPFESEMRRRMWSMVVRLDLMSSGQVGLPRMIHPAMTDTLEPRNLIDDDLHEDMVELPPSRPDTEFTPMLYTIIRNRVLVVFARVVDLVSASEQPTYREVLELNETLRNTYEAVPESLQGLNLEHSGPFENNMMSVLILRLTFLKALEMLHRPFLFLARDDPRYESSRTSCIDAALEILDIQHMLEVKSQENRDVWSAPALWWTSSWRLSSLMNHDFLLATTILVLDLDRDLVNPGTFTDAPRERFHSGQATRAEIIHSLSRVYELWSRLSSTSREARRVAAAVKHVLGKAGAVGFTPDCTHENTPKQAELPFPSQQGVSDPSAFFDFGNPPEQWLMPPEGMPMDFGEYGETFDWAGIAGSYSMGPFGHNMGAYFG</sequence>
<protein>
    <recommendedName>
        <fullName evidence="3">Xylanolytic transcriptional activator regulatory domain-containing protein</fullName>
    </recommendedName>
</protein>
<dbReference type="AlphaFoldDB" id="A0AAN6M815"/>
<dbReference type="SMART" id="SM00906">
    <property type="entry name" value="Fungal_trans"/>
    <property type="match status" value="1"/>
</dbReference>
<dbReference type="GO" id="GO:0005634">
    <property type="term" value="C:nucleus"/>
    <property type="evidence" value="ECO:0007669"/>
    <property type="project" value="UniProtKB-SubCell"/>
</dbReference>
<name>A0AAN6M815_9PLEO</name>
<keyword evidence="5" id="KW-1185">Reference proteome</keyword>
<gene>
    <name evidence="4" type="ORF">GRF29_8g2797071</name>
</gene>
<evidence type="ECO:0000259" key="3">
    <source>
        <dbReference type="SMART" id="SM00906"/>
    </source>
</evidence>